<feature type="compositionally biased region" description="Polar residues" evidence="1">
    <location>
        <begin position="361"/>
        <end position="371"/>
    </location>
</feature>
<proteinExistence type="predicted"/>
<dbReference type="OrthoDB" id="8123539at2759"/>
<feature type="domain" description="Peptidase C76" evidence="2">
    <location>
        <begin position="53"/>
        <end position="207"/>
    </location>
</feature>
<dbReference type="InterPro" id="IPR038765">
    <property type="entry name" value="Papain-like_cys_pep_sf"/>
</dbReference>
<evidence type="ECO:0000313" key="6">
    <source>
        <dbReference type="RefSeq" id="XP_042564363.1"/>
    </source>
</evidence>
<dbReference type="AlphaFoldDB" id="A0A6P8FVQ9"/>
<dbReference type="InterPro" id="IPR006928">
    <property type="entry name" value="Herpes_teg_USP"/>
</dbReference>
<feature type="compositionally biased region" description="Basic residues" evidence="1">
    <location>
        <begin position="1"/>
        <end position="10"/>
    </location>
</feature>
<sequence length="459" mass="53906">MPRKSLKSRTKKEQWRLRKEGDKSFDTSQTAVSSDCTSYEKTNNTSLRVLHSQSDLSFSEYSRESQCLAHSLMFLARLQETDEVVRGNLDDVIRNGDVLYHRMRPRLEENERFTSRLFNFDDLPDTVETDQCHYTVMRSIPSSGFLLQDAPEGWEDYVNLSLRLEGLGTAYSQALLIVGSLCISVFQDRHGQFGFFHPHSQNASGACCGRNEKAVVVTSDTVTDLANQLVQFFYSSLHLDADKQYNLLPVFFNKVTSEDHIKAVSAIESKRKSVPHRSSQPKVSLKLDKFRRKRVARRLRRLQMQQALNEKKERGELEGAQHIRDAEGEGYLLHPSEKMTASTAQYWNDPAGRQRKKRSCRNQYRDNPTFQETKKQRIRERYWLDPVFKERQKQRMRDRYWNDPVYRQKQKQRVRECYRTDPAFRLRHKEYARLRNQFKATENVSDQIINGHSNTEECH</sequence>
<evidence type="ECO:0000313" key="3">
    <source>
        <dbReference type="Proteomes" id="UP000515152"/>
    </source>
</evidence>
<name>A0A6P8FVQ9_CLUHA</name>
<evidence type="ECO:0000313" key="5">
    <source>
        <dbReference type="RefSeq" id="XP_031427481.1"/>
    </source>
</evidence>
<evidence type="ECO:0000259" key="2">
    <source>
        <dbReference type="Pfam" id="PF04843"/>
    </source>
</evidence>
<dbReference type="GeneID" id="116221442"/>
<feature type="region of interest" description="Disordered" evidence="1">
    <location>
        <begin position="1"/>
        <end position="28"/>
    </location>
</feature>
<dbReference type="Pfam" id="PF04843">
    <property type="entry name" value="Herpes_teg_N"/>
    <property type="match status" value="1"/>
</dbReference>
<feature type="region of interest" description="Disordered" evidence="1">
    <location>
        <begin position="351"/>
        <end position="373"/>
    </location>
</feature>
<keyword evidence="3" id="KW-1185">Reference proteome</keyword>
<accession>A0A6P8FVQ9</accession>
<organism evidence="3 4">
    <name type="scientific">Clupea harengus</name>
    <name type="common">Atlantic herring</name>
    <dbReference type="NCBI Taxonomy" id="7950"/>
    <lineage>
        <taxon>Eukaryota</taxon>
        <taxon>Metazoa</taxon>
        <taxon>Chordata</taxon>
        <taxon>Craniata</taxon>
        <taxon>Vertebrata</taxon>
        <taxon>Euteleostomi</taxon>
        <taxon>Actinopterygii</taxon>
        <taxon>Neopterygii</taxon>
        <taxon>Teleostei</taxon>
        <taxon>Clupei</taxon>
        <taxon>Clupeiformes</taxon>
        <taxon>Clupeoidei</taxon>
        <taxon>Clupeidae</taxon>
        <taxon>Clupea</taxon>
    </lineage>
</organism>
<protein>
    <submittedName>
        <fullName evidence="4 5">Uncharacterized protein LOC116221442</fullName>
    </submittedName>
</protein>
<evidence type="ECO:0000313" key="4">
    <source>
        <dbReference type="RefSeq" id="XP_031427480.1"/>
    </source>
</evidence>
<reference evidence="4 5" key="1">
    <citation type="submission" date="2025-04" db="UniProtKB">
        <authorList>
            <consortium name="RefSeq"/>
        </authorList>
    </citation>
    <scope>IDENTIFICATION</scope>
</reference>
<dbReference type="RefSeq" id="XP_042564363.1">
    <property type="nucleotide sequence ID" value="XM_042708429.1"/>
</dbReference>
<dbReference type="SUPFAM" id="SSF54001">
    <property type="entry name" value="Cysteine proteinases"/>
    <property type="match status" value="1"/>
</dbReference>
<dbReference type="RefSeq" id="XP_031427480.1">
    <property type="nucleotide sequence ID" value="XM_031571620.2"/>
</dbReference>
<evidence type="ECO:0000256" key="1">
    <source>
        <dbReference type="SAM" id="MobiDB-lite"/>
    </source>
</evidence>
<dbReference type="KEGG" id="char:116221442"/>
<dbReference type="Gene3D" id="3.90.70.120">
    <property type="match status" value="1"/>
</dbReference>
<feature type="compositionally biased region" description="Basic and acidic residues" evidence="1">
    <location>
        <begin position="11"/>
        <end position="25"/>
    </location>
</feature>
<dbReference type="RefSeq" id="XP_031427481.1">
    <property type="nucleotide sequence ID" value="XM_031571621.2"/>
</dbReference>
<dbReference type="Proteomes" id="UP000515152">
    <property type="component" value="Chromosome 8"/>
</dbReference>
<gene>
    <name evidence="4 5 6" type="primary">LOC116221442</name>
</gene>